<evidence type="ECO:0000256" key="1">
    <source>
        <dbReference type="SAM" id="SignalP"/>
    </source>
</evidence>
<feature type="chain" id="PRO_5046615339" description="GLPGLI family protein" evidence="1">
    <location>
        <begin position="22"/>
        <end position="242"/>
    </location>
</feature>
<sequence length="242" mass="26357">MKKLILLICLTAGLFVANSHGQEKKVAVVSFYTVKQIGLTDFGSAAAIAAVTKLGNDPNFNMAPLLQNFHKQFFEDYSKSFPFQLLPEKEIITNEAYKNFVPAGDGGKGLFKDDVNLPIEGYKVILPLSGNKNEESLIKIFNQADGIMKVYIDFNLVKIGLGGMGVVKVEAFANIVLYNKKGDKVFSARESAKSKNVSPLVGGVPVLTPEKILPMCESALTELMADLQKGLPKLIKKADSKL</sequence>
<organism evidence="2 3">
    <name type="scientific">Pedobacter jeongneungensis</name>
    <dbReference type="NCBI Taxonomy" id="947309"/>
    <lineage>
        <taxon>Bacteria</taxon>
        <taxon>Pseudomonadati</taxon>
        <taxon>Bacteroidota</taxon>
        <taxon>Sphingobacteriia</taxon>
        <taxon>Sphingobacteriales</taxon>
        <taxon>Sphingobacteriaceae</taxon>
        <taxon>Pedobacter</taxon>
    </lineage>
</organism>
<evidence type="ECO:0008006" key="4">
    <source>
        <dbReference type="Google" id="ProtNLM"/>
    </source>
</evidence>
<dbReference type="RefSeq" id="WP_344852940.1">
    <property type="nucleotide sequence ID" value="NZ_BAABBY010000009.1"/>
</dbReference>
<name>A0ABP8BM87_9SPHI</name>
<keyword evidence="3" id="KW-1185">Reference proteome</keyword>
<evidence type="ECO:0000313" key="3">
    <source>
        <dbReference type="Proteomes" id="UP001501772"/>
    </source>
</evidence>
<gene>
    <name evidence="2" type="ORF">GCM10022289_37380</name>
</gene>
<protein>
    <recommendedName>
        <fullName evidence="4">GLPGLI family protein</fullName>
    </recommendedName>
</protein>
<comment type="caution">
    <text evidence="2">The sequence shown here is derived from an EMBL/GenBank/DDBJ whole genome shotgun (WGS) entry which is preliminary data.</text>
</comment>
<accession>A0ABP8BM87</accession>
<keyword evidence="1" id="KW-0732">Signal</keyword>
<feature type="signal peptide" evidence="1">
    <location>
        <begin position="1"/>
        <end position="21"/>
    </location>
</feature>
<reference evidence="3" key="1">
    <citation type="journal article" date="2019" name="Int. J. Syst. Evol. Microbiol.">
        <title>The Global Catalogue of Microorganisms (GCM) 10K type strain sequencing project: providing services to taxonomists for standard genome sequencing and annotation.</title>
        <authorList>
            <consortium name="The Broad Institute Genomics Platform"/>
            <consortium name="The Broad Institute Genome Sequencing Center for Infectious Disease"/>
            <person name="Wu L."/>
            <person name="Ma J."/>
        </authorList>
    </citation>
    <scope>NUCLEOTIDE SEQUENCE [LARGE SCALE GENOMIC DNA]</scope>
    <source>
        <strain evidence="3">JCM 17626</strain>
    </source>
</reference>
<dbReference type="Proteomes" id="UP001501772">
    <property type="component" value="Unassembled WGS sequence"/>
</dbReference>
<evidence type="ECO:0000313" key="2">
    <source>
        <dbReference type="EMBL" id="GAA4210263.1"/>
    </source>
</evidence>
<dbReference type="EMBL" id="BAABBY010000009">
    <property type="protein sequence ID" value="GAA4210263.1"/>
    <property type="molecule type" value="Genomic_DNA"/>
</dbReference>
<proteinExistence type="predicted"/>